<keyword evidence="4" id="KW-1185">Reference proteome</keyword>
<gene>
    <name evidence="3" type="ORF">ACFSJD_38415</name>
</gene>
<dbReference type="Pfam" id="PF00925">
    <property type="entry name" value="GTP_cyclohydro2"/>
    <property type="match status" value="1"/>
</dbReference>
<dbReference type="EMBL" id="JBHUCO010000063">
    <property type="protein sequence ID" value="MFD1523410.1"/>
    <property type="molecule type" value="Genomic_DNA"/>
</dbReference>
<evidence type="ECO:0000313" key="4">
    <source>
        <dbReference type="Proteomes" id="UP001597114"/>
    </source>
</evidence>
<accession>A0ABW4F905</accession>
<dbReference type="InterPro" id="IPR036144">
    <property type="entry name" value="RibA-like_sf"/>
</dbReference>
<evidence type="ECO:0000313" key="3">
    <source>
        <dbReference type="EMBL" id="MFD1523410.1"/>
    </source>
</evidence>
<sequence>MQILTDLGVQRLRLITNNPAKFGGLDGHGLQIVGRVGLPGGREPAQRPPSADQTGSDGPSAEPTASRWGIGRAAQGCSPRGVLNRCGTRVRGRHRALHTQLVERCVGRQPTLSYASSPSSRARSGNMWPGGRVAAG</sequence>
<comment type="caution">
    <text evidence="3">The sequence shown here is derived from an EMBL/GenBank/DDBJ whole genome shotgun (WGS) entry which is preliminary data.</text>
</comment>
<feature type="region of interest" description="Disordered" evidence="1">
    <location>
        <begin position="34"/>
        <end position="93"/>
    </location>
</feature>
<proteinExistence type="predicted"/>
<protein>
    <recommendedName>
        <fullName evidence="2">GTP cyclohydrolase II domain-containing protein</fullName>
    </recommendedName>
</protein>
<name>A0ABW4F905_9PSEU</name>
<organism evidence="3 4">
    <name type="scientific">Pseudonocardia yunnanensis</name>
    <dbReference type="NCBI Taxonomy" id="58107"/>
    <lineage>
        <taxon>Bacteria</taxon>
        <taxon>Bacillati</taxon>
        <taxon>Actinomycetota</taxon>
        <taxon>Actinomycetes</taxon>
        <taxon>Pseudonocardiales</taxon>
        <taxon>Pseudonocardiaceae</taxon>
        <taxon>Pseudonocardia</taxon>
    </lineage>
</organism>
<feature type="region of interest" description="Disordered" evidence="1">
    <location>
        <begin position="107"/>
        <end position="136"/>
    </location>
</feature>
<dbReference type="Gene3D" id="3.40.50.10990">
    <property type="entry name" value="GTP cyclohydrolase II"/>
    <property type="match status" value="1"/>
</dbReference>
<evidence type="ECO:0000256" key="1">
    <source>
        <dbReference type="SAM" id="MobiDB-lite"/>
    </source>
</evidence>
<reference evidence="4" key="1">
    <citation type="journal article" date="2019" name="Int. J. Syst. Evol. Microbiol.">
        <title>The Global Catalogue of Microorganisms (GCM) 10K type strain sequencing project: providing services to taxonomists for standard genome sequencing and annotation.</title>
        <authorList>
            <consortium name="The Broad Institute Genomics Platform"/>
            <consortium name="The Broad Institute Genome Sequencing Center for Infectious Disease"/>
            <person name="Wu L."/>
            <person name="Ma J."/>
        </authorList>
    </citation>
    <scope>NUCLEOTIDE SEQUENCE [LARGE SCALE GENOMIC DNA]</scope>
    <source>
        <strain evidence="4">CCM 7043</strain>
    </source>
</reference>
<evidence type="ECO:0000259" key="2">
    <source>
        <dbReference type="Pfam" id="PF00925"/>
    </source>
</evidence>
<dbReference type="SUPFAM" id="SSF142695">
    <property type="entry name" value="RibA-like"/>
    <property type="match status" value="1"/>
</dbReference>
<feature type="domain" description="GTP cyclohydrolase II" evidence="2">
    <location>
        <begin position="2"/>
        <end position="36"/>
    </location>
</feature>
<feature type="compositionally biased region" description="Low complexity" evidence="1">
    <location>
        <begin position="113"/>
        <end position="124"/>
    </location>
</feature>
<dbReference type="InterPro" id="IPR032677">
    <property type="entry name" value="GTP_cyclohydro_II"/>
</dbReference>
<dbReference type="Proteomes" id="UP001597114">
    <property type="component" value="Unassembled WGS sequence"/>
</dbReference>